<proteinExistence type="predicted"/>
<dbReference type="HOGENOM" id="CLU_1867179_0_0_1"/>
<protein>
    <submittedName>
        <fullName evidence="1">Uncharacterized protein</fullName>
    </submittedName>
</protein>
<feature type="non-terminal residue" evidence="1">
    <location>
        <position position="1"/>
    </location>
</feature>
<evidence type="ECO:0000313" key="1">
    <source>
        <dbReference type="EMBL" id="ENN81582.1"/>
    </source>
</evidence>
<sequence>MNSSDISDRYWRPPELPTSHLEQFFEHLGLTSDCYEEMLSGSGHSTDSPVFFSDVSTVDSTRPLDNSDCCPQQTYRTECSHNQMAVQLSKVPIDIRLDRIARDRIGSDAYDEGDERRQRFTQTLVMSTFRALSKRPV</sequence>
<reference evidence="1" key="1">
    <citation type="journal article" date="2013" name="Genome Biol.">
        <title>Draft genome of the mountain pine beetle, Dendroctonus ponderosae Hopkins, a major forest pest.</title>
        <authorList>
            <person name="Keeling C.I."/>
            <person name="Yuen M.M."/>
            <person name="Liao N.Y."/>
            <person name="Docking T.R."/>
            <person name="Chan S.K."/>
            <person name="Taylor G.A."/>
            <person name="Palmquist D.L."/>
            <person name="Jackman S.D."/>
            <person name="Nguyen A."/>
            <person name="Li M."/>
            <person name="Henderson H."/>
            <person name="Janes J.K."/>
            <person name="Zhao Y."/>
            <person name="Pandoh P."/>
            <person name="Moore R."/>
            <person name="Sperling F.A."/>
            <person name="Huber D.P."/>
            <person name="Birol I."/>
            <person name="Jones S.J."/>
            <person name="Bohlmann J."/>
        </authorList>
    </citation>
    <scope>NUCLEOTIDE SEQUENCE</scope>
</reference>
<dbReference type="OrthoDB" id="10028183at2759"/>
<organism evidence="1">
    <name type="scientific">Dendroctonus ponderosae</name>
    <name type="common">Mountain pine beetle</name>
    <dbReference type="NCBI Taxonomy" id="77166"/>
    <lineage>
        <taxon>Eukaryota</taxon>
        <taxon>Metazoa</taxon>
        <taxon>Ecdysozoa</taxon>
        <taxon>Arthropoda</taxon>
        <taxon>Hexapoda</taxon>
        <taxon>Insecta</taxon>
        <taxon>Pterygota</taxon>
        <taxon>Neoptera</taxon>
        <taxon>Endopterygota</taxon>
        <taxon>Coleoptera</taxon>
        <taxon>Polyphaga</taxon>
        <taxon>Cucujiformia</taxon>
        <taxon>Curculionidae</taxon>
        <taxon>Scolytinae</taxon>
        <taxon>Dendroctonus</taxon>
    </lineage>
</organism>
<dbReference type="AlphaFoldDB" id="N6USA1"/>
<accession>N6USA1</accession>
<gene>
    <name evidence="1" type="ORF">YQE_02017</name>
</gene>
<name>N6USA1_DENPD</name>
<dbReference type="EMBL" id="KB740084">
    <property type="protein sequence ID" value="ENN81582.1"/>
    <property type="molecule type" value="Genomic_DNA"/>
</dbReference>